<dbReference type="GO" id="GO:0005886">
    <property type="term" value="C:plasma membrane"/>
    <property type="evidence" value="ECO:0007669"/>
    <property type="project" value="UniProtKB-SubCell"/>
</dbReference>
<feature type="region of interest" description="Disordered" evidence="9">
    <location>
        <begin position="520"/>
        <end position="539"/>
    </location>
</feature>
<name>A0A5M6IHD0_9PROT</name>
<feature type="domain" description="HAMP" evidence="12">
    <location>
        <begin position="212"/>
        <end position="265"/>
    </location>
</feature>
<dbReference type="InterPro" id="IPR004089">
    <property type="entry name" value="MCPsignal_dom"/>
</dbReference>
<dbReference type="PROSITE" id="PS50885">
    <property type="entry name" value="HAMP"/>
    <property type="match status" value="1"/>
</dbReference>
<evidence type="ECO:0000259" key="11">
    <source>
        <dbReference type="PROSITE" id="PS50111"/>
    </source>
</evidence>
<feature type="transmembrane region" description="Helical" evidence="10">
    <location>
        <begin position="12"/>
        <end position="34"/>
    </location>
</feature>
<dbReference type="EMBL" id="VWPJ01000001">
    <property type="protein sequence ID" value="KAA5607327.1"/>
    <property type="molecule type" value="Genomic_DNA"/>
</dbReference>
<dbReference type="PANTHER" id="PTHR32089:SF112">
    <property type="entry name" value="LYSOZYME-LIKE PROTEIN-RELATED"/>
    <property type="match status" value="1"/>
</dbReference>
<dbReference type="Pfam" id="PF17200">
    <property type="entry name" value="sCache_2"/>
    <property type="match status" value="1"/>
</dbReference>
<dbReference type="RefSeq" id="WP_150060463.1">
    <property type="nucleotide sequence ID" value="NZ_JACHII010000001.1"/>
</dbReference>
<evidence type="ECO:0000256" key="2">
    <source>
        <dbReference type="ARBA" id="ARBA00022475"/>
    </source>
</evidence>
<evidence type="ECO:0000256" key="6">
    <source>
        <dbReference type="ARBA" id="ARBA00023224"/>
    </source>
</evidence>
<dbReference type="SUPFAM" id="SSF58104">
    <property type="entry name" value="Methyl-accepting chemotaxis protein (MCP) signaling domain"/>
    <property type="match status" value="1"/>
</dbReference>
<keyword evidence="2" id="KW-1003">Cell membrane</keyword>
<reference evidence="13 14" key="1">
    <citation type="submission" date="2019-09" db="EMBL/GenBank/DDBJ databases">
        <title>Genome sequence of Roseospira marina, one of the more divergent members of the non-sulfur purple photosynthetic bacterial family, the Rhodospirillaceae.</title>
        <authorList>
            <person name="Meyer T."/>
            <person name="Kyndt J."/>
        </authorList>
    </citation>
    <scope>NUCLEOTIDE SEQUENCE [LARGE SCALE GENOMIC DNA]</scope>
    <source>
        <strain evidence="13 14">DSM 15113</strain>
    </source>
</reference>
<dbReference type="SMART" id="SM01049">
    <property type="entry name" value="Cache_2"/>
    <property type="match status" value="1"/>
</dbReference>
<proteinExistence type="inferred from homology"/>
<dbReference type="SMART" id="SM00283">
    <property type="entry name" value="MA"/>
    <property type="match status" value="1"/>
</dbReference>
<dbReference type="PROSITE" id="PS50111">
    <property type="entry name" value="CHEMOTAXIS_TRANSDUC_2"/>
    <property type="match status" value="1"/>
</dbReference>
<evidence type="ECO:0000256" key="5">
    <source>
        <dbReference type="ARBA" id="ARBA00023136"/>
    </source>
</evidence>
<evidence type="ECO:0000256" key="4">
    <source>
        <dbReference type="ARBA" id="ARBA00022989"/>
    </source>
</evidence>
<evidence type="ECO:0000256" key="3">
    <source>
        <dbReference type="ARBA" id="ARBA00022692"/>
    </source>
</evidence>
<comment type="similarity">
    <text evidence="7">Belongs to the methyl-accepting chemotaxis (MCP) protein family.</text>
</comment>
<organism evidence="13 14">
    <name type="scientific">Roseospira marina</name>
    <dbReference type="NCBI Taxonomy" id="140057"/>
    <lineage>
        <taxon>Bacteria</taxon>
        <taxon>Pseudomonadati</taxon>
        <taxon>Pseudomonadota</taxon>
        <taxon>Alphaproteobacteria</taxon>
        <taxon>Rhodospirillales</taxon>
        <taxon>Rhodospirillaceae</taxon>
        <taxon>Roseospira</taxon>
    </lineage>
</organism>
<keyword evidence="14" id="KW-1185">Reference proteome</keyword>
<feature type="compositionally biased region" description="Polar residues" evidence="9">
    <location>
        <begin position="520"/>
        <end position="536"/>
    </location>
</feature>
<keyword evidence="6 8" id="KW-0807">Transducer</keyword>
<dbReference type="Pfam" id="PF00672">
    <property type="entry name" value="HAMP"/>
    <property type="match status" value="1"/>
</dbReference>
<keyword evidence="5 10" id="KW-0472">Membrane</keyword>
<dbReference type="AlphaFoldDB" id="A0A5M6IHD0"/>
<dbReference type="InterPro" id="IPR004090">
    <property type="entry name" value="Chemotax_Me-accpt_rcpt"/>
</dbReference>
<evidence type="ECO:0000313" key="14">
    <source>
        <dbReference type="Proteomes" id="UP000324065"/>
    </source>
</evidence>
<dbReference type="PRINTS" id="PR00260">
    <property type="entry name" value="CHEMTRNSDUCR"/>
</dbReference>
<evidence type="ECO:0000256" key="8">
    <source>
        <dbReference type="PROSITE-ProRule" id="PRU00284"/>
    </source>
</evidence>
<keyword evidence="4 10" id="KW-1133">Transmembrane helix</keyword>
<dbReference type="GO" id="GO:0004888">
    <property type="term" value="F:transmembrane signaling receptor activity"/>
    <property type="evidence" value="ECO:0007669"/>
    <property type="project" value="InterPro"/>
</dbReference>
<keyword evidence="3 10" id="KW-0812">Transmembrane</keyword>
<dbReference type="Gene3D" id="6.10.340.10">
    <property type="match status" value="1"/>
</dbReference>
<dbReference type="Gene3D" id="1.10.287.950">
    <property type="entry name" value="Methyl-accepting chemotaxis protein"/>
    <property type="match status" value="1"/>
</dbReference>
<dbReference type="PANTHER" id="PTHR32089">
    <property type="entry name" value="METHYL-ACCEPTING CHEMOTAXIS PROTEIN MCPB"/>
    <property type="match status" value="1"/>
</dbReference>
<dbReference type="GO" id="GO:0006935">
    <property type="term" value="P:chemotaxis"/>
    <property type="evidence" value="ECO:0007669"/>
    <property type="project" value="InterPro"/>
</dbReference>
<evidence type="ECO:0000256" key="1">
    <source>
        <dbReference type="ARBA" id="ARBA00004651"/>
    </source>
</evidence>
<dbReference type="InterPro" id="IPR003660">
    <property type="entry name" value="HAMP_dom"/>
</dbReference>
<comment type="subcellular location">
    <subcellularLocation>
        <location evidence="1">Cell membrane</location>
        <topology evidence="1">Multi-pass membrane protein</topology>
    </subcellularLocation>
</comment>
<accession>A0A5M6IHD0</accession>
<evidence type="ECO:0000313" key="13">
    <source>
        <dbReference type="EMBL" id="KAA5607327.1"/>
    </source>
</evidence>
<dbReference type="Proteomes" id="UP000324065">
    <property type="component" value="Unassembled WGS sequence"/>
</dbReference>
<evidence type="ECO:0000259" key="12">
    <source>
        <dbReference type="PROSITE" id="PS50885"/>
    </source>
</evidence>
<gene>
    <name evidence="13" type="ORF">F1188_00725</name>
</gene>
<dbReference type="OrthoDB" id="7260004at2"/>
<comment type="caution">
    <text evidence="13">The sequence shown here is derived from an EMBL/GenBank/DDBJ whole genome shotgun (WGS) entry which is preliminary data.</text>
</comment>
<evidence type="ECO:0000256" key="10">
    <source>
        <dbReference type="SAM" id="Phobius"/>
    </source>
</evidence>
<dbReference type="GO" id="GO:0007165">
    <property type="term" value="P:signal transduction"/>
    <property type="evidence" value="ECO:0007669"/>
    <property type="project" value="UniProtKB-KW"/>
</dbReference>
<dbReference type="InterPro" id="IPR033480">
    <property type="entry name" value="sCache_2"/>
</dbReference>
<dbReference type="SMART" id="SM00304">
    <property type="entry name" value="HAMP"/>
    <property type="match status" value="1"/>
</dbReference>
<evidence type="ECO:0000256" key="9">
    <source>
        <dbReference type="SAM" id="MobiDB-lite"/>
    </source>
</evidence>
<feature type="domain" description="Methyl-accepting transducer" evidence="11">
    <location>
        <begin position="306"/>
        <end position="542"/>
    </location>
</feature>
<evidence type="ECO:0000256" key="7">
    <source>
        <dbReference type="ARBA" id="ARBA00029447"/>
    </source>
</evidence>
<sequence length="678" mass="71934">MSLKNIRIGIKIWLPLILASVGLVTVSIFATSLVHAELMHERIVQVRGMAEGAQSIVETYYSRARAGEFSMAEAKTRARDAIRSIRYSNGAEYLFVFDFDGVNQVMGPRPEWEGTRKLDLKDAEGKPFIVDLIDAARRGGGTVDYVFPRAGTTTPEPKVSWAANFAPWQWMIGTGVYVSDVDHAAWGATLKLFSVVAVVLFVAAMVAILVIRGITRPLADLTATMTELAGGNLDVDIPDTARRDEIGTMADSVQVFQDNAREVARLQAEQAAEQRRAARRVRCEMLAMTNALDEEVQSAMARVLEQADAMSNAARAMAAAVTETEEGAAAAANASQGAATSVDAVAAAAEELTYSITEISTQVTGAVEVAGRAATQAEVTNTHVAGLASAADAIGTVVNLISDVAKQTNLLALNASIEAARAGEAGKGFAVVANEVKTLANQTASATEDIARQIEGIQTATRSAVDSIRTFGAVIDQLNETSAAISAAVEEQSAATGEISQNAHRASEGTQHATAGIAAVSTSSRRTGEQARSVQESSEDVRARVRQMRQALETIMRSGKDADRDANRLRRIDVPVTLARRGGAASVSCTLRSLACAGVGTLDGADRLSPGEAFDITLPEVGSLAGSIVARTDLVTHIRLDVDESIADNVETFVRRREQAGRGWARDKSQGFAQCETR</sequence>
<dbReference type="CDD" id="cd06225">
    <property type="entry name" value="HAMP"/>
    <property type="match status" value="1"/>
</dbReference>
<dbReference type="Gene3D" id="3.30.450.20">
    <property type="entry name" value="PAS domain"/>
    <property type="match status" value="1"/>
</dbReference>
<dbReference type="Pfam" id="PF00015">
    <property type="entry name" value="MCPsignal"/>
    <property type="match status" value="1"/>
</dbReference>
<protein>
    <submittedName>
        <fullName evidence="13">Methyl-accepting chemotaxis protein</fullName>
    </submittedName>
</protein>
<feature type="transmembrane region" description="Helical" evidence="10">
    <location>
        <begin position="192"/>
        <end position="211"/>
    </location>
</feature>